<evidence type="ECO:0000313" key="1">
    <source>
        <dbReference type="EMBL" id="QHT92602.1"/>
    </source>
</evidence>
<proteinExistence type="predicted"/>
<accession>A0A6C0II03</accession>
<reference evidence="1" key="1">
    <citation type="journal article" date="2020" name="Nature">
        <title>Giant virus diversity and host interactions through global metagenomics.</title>
        <authorList>
            <person name="Schulz F."/>
            <person name="Roux S."/>
            <person name="Paez-Espino D."/>
            <person name="Jungbluth S."/>
            <person name="Walsh D.A."/>
            <person name="Denef V.J."/>
            <person name="McMahon K.D."/>
            <person name="Konstantinidis K.T."/>
            <person name="Eloe-Fadrosh E.A."/>
            <person name="Kyrpides N.C."/>
            <person name="Woyke T."/>
        </authorList>
    </citation>
    <scope>NUCLEOTIDE SEQUENCE</scope>
    <source>
        <strain evidence="1">GVMAG-M-3300023184-89</strain>
    </source>
</reference>
<dbReference type="AlphaFoldDB" id="A0A6C0II03"/>
<sequence length="183" mass="20735">MALYNRFIESYDSATNGGKEDFYHGEDDNQDYGNLYIPYIEAELASLARVRQVFNANKIGMVTSAIFTELQTPASYKGKNKKQVFSAVIYIKWNDTPTVLAFRESIMNGDKENSRIHINKGKNVHWIVRQNTAIIPEELLAERYITADLAETATDVAWRSLQSDMGEEELEEIAIAVAMNVLC</sequence>
<protein>
    <submittedName>
        <fullName evidence="1">Uncharacterized protein</fullName>
    </submittedName>
</protein>
<organism evidence="1">
    <name type="scientific">viral metagenome</name>
    <dbReference type="NCBI Taxonomy" id="1070528"/>
    <lineage>
        <taxon>unclassified sequences</taxon>
        <taxon>metagenomes</taxon>
        <taxon>organismal metagenomes</taxon>
    </lineage>
</organism>
<name>A0A6C0II03_9ZZZZ</name>
<dbReference type="EMBL" id="MN740193">
    <property type="protein sequence ID" value="QHT92602.1"/>
    <property type="molecule type" value="Genomic_DNA"/>
</dbReference>